<dbReference type="AlphaFoldDB" id="A0A511RPN2"/>
<organism evidence="15 16">
    <name type="scientific">Oceanithermus desulfurans NBRC 100063</name>
    <dbReference type="NCBI Taxonomy" id="1227550"/>
    <lineage>
        <taxon>Bacteria</taxon>
        <taxon>Thermotogati</taxon>
        <taxon>Deinococcota</taxon>
        <taxon>Deinococci</taxon>
        <taxon>Thermales</taxon>
        <taxon>Thermaceae</taxon>
        <taxon>Oceanithermus</taxon>
    </lineage>
</organism>
<evidence type="ECO:0000256" key="10">
    <source>
        <dbReference type="ARBA" id="ARBA00023167"/>
    </source>
</evidence>
<dbReference type="Proteomes" id="UP000321827">
    <property type="component" value="Unassembled WGS sequence"/>
</dbReference>
<name>A0A511RPN2_9DEIN</name>
<dbReference type="InterPro" id="IPR020867">
    <property type="entry name" value="THF_DH/CycHdrlase_CS"/>
</dbReference>
<evidence type="ECO:0000256" key="4">
    <source>
        <dbReference type="ARBA" id="ARBA00022605"/>
    </source>
</evidence>
<dbReference type="HAMAP" id="MF_01576">
    <property type="entry name" value="THF_DHG_CYH"/>
    <property type="match status" value="1"/>
</dbReference>
<evidence type="ECO:0000256" key="2">
    <source>
        <dbReference type="ARBA" id="ARBA00011738"/>
    </source>
</evidence>
<dbReference type="GO" id="GO:0004488">
    <property type="term" value="F:methylenetetrahydrofolate dehydrogenase (NADP+) activity"/>
    <property type="evidence" value="ECO:0007669"/>
    <property type="project" value="UniProtKB-UniRule"/>
</dbReference>
<dbReference type="PANTHER" id="PTHR48099:SF5">
    <property type="entry name" value="C-1-TETRAHYDROFOLATE SYNTHASE, CYTOPLASMIC"/>
    <property type="match status" value="1"/>
</dbReference>
<keyword evidence="5 12" id="KW-0658">Purine biosynthesis</keyword>
<dbReference type="InterPro" id="IPR020630">
    <property type="entry name" value="THF_DH/CycHdrlase_cat_dom"/>
</dbReference>
<comment type="catalytic activity">
    <reaction evidence="12">
        <text>(6R)-5,10-methenyltetrahydrofolate + H2O = (6R)-10-formyltetrahydrofolate + H(+)</text>
        <dbReference type="Rhea" id="RHEA:23700"/>
        <dbReference type="ChEBI" id="CHEBI:15377"/>
        <dbReference type="ChEBI" id="CHEBI:15378"/>
        <dbReference type="ChEBI" id="CHEBI:57455"/>
        <dbReference type="ChEBI" id="CHEBI:195366"/>
        <dbReference type="EC" id="3.5.4.9"/>
    </reaction>
</comment>
<dbReference type="UniPathway" id="UPA00193"/>
<evidence type="ECO:0000259" key="14">
    <source>
        <dbReference type="Pfam" id="PF02882"/>
    </source>
</evidence>
<dbReference type="FunFam" id="3.40.50.720:FF:000094">
    <property type="entry name" value="Bifunctional protein FolD"/>
    <property type="match status" value="1"/>
</dbReference>
<dbReference type="InterPro" id="IPR000672">
    <property type="entry name" value="THF_DH/CycHdrlase"/>
</dbReference>
<evidence type="ECO:0000256" key="5">
    <source>
        <dbReference type="ARBA" id="ARBA00022755"/>
    </source>
</evidence>
<sequence>MNDVPTRMSGHEVAKSVYAELREVLAGLGYTPALRVVRLGEDPASVSYTRLKDKRARELGLDSRVLALPEATSQEELLELVARLNADPAVDGILVQLPLPRHVDAQAVLEAIDPAKDVDGFHPFNVGRLWSGGRALRPCTPSGILRILDHYGIALEGKEAVVVGRSNIVGKPLAALLLERNATVTVAHSRTRDLASVTRRAEVLVAAAGRPGTITPAMVREGAVLVDVGVNRVGDKLVGDVDPEAWAKSSAYTPVPGGVGPMTVAMLLANTVQAARWRRG</sequence>
<feature type="domain" description="Tetrahydrofolate dehydrogenase/cyclohydrolase catalytic" evidence="13">
    <location>
        <begin position="8"/>
        <end position="119"/>
    </location>
</feature>
<dbReference type="InterPro" id="IPR036291">
    <property type="entry name" value="NAD(P)-bd_dom_sf"/>
</dbReference>
<dbReference type="CDD" id="cd01080">
    <property type="entry name" value="NAD_bind_m-THF_DH_Cyclohyd"/>
    <property type="match status" value="1"/>
</dbReference>
<dbReference type="GO" id="GO:0000105">
    <property type="term" value="P:L-histidine biosynthetic process"/>
    <property type="evidence" value="ECO:0007669"/>
    <property type="project" value="UniProtKB-KW"/>
</dbReference>
<comment type="catalytic activity">
    <reaction evidence="12">
        <text>(6R)-5,10-methylene-5,6,7,8-tetrahydrofolate + NADP(+) = (6R)-5,10-methenyltetrahydrofolate + NADPH</text>
        <dbReference type="Rhea" id="RHEA:22812"/>
        <dbReference type="ChEBI" id="CHEBI:15636"/>
        <dbReference type="ChEBI" id="CHEBI:57455"/>
        <dbReference type="ChEBI" id="CHEBI:57783"/>
        <dbReference type="ChEBI" id="CHEBI:58349"/>
        <dbReference type="EC" id="1.5.1.5"/>
    </reaction>
</comment>
<dbReference type="EC" id="3.5.4.9" evidence="12"/>
<dbReference type="Gene3D" id="3.40.50.720">
    <property type="entry name" value="NAD(P)-binding Rossmann-like Domain"/>
    <property type="match status" value="1"/>
</dbReference>
<keyword evidence="4 12" id="KW-0028">Amino-acid biosynthesis</keyword>
<proteinExistence type="inferred from homology"/>
<dbReference type="PRINTS" id="PR00085">
    <property type="entry name" value="THFDHDRGNASE"/>
</dbReference>
<comment type="similarity">
    <text evidence="12">Belongs to the tetrahydrofolate dehydrogenase/cyclohydrolase family.</text>
</comment>
<dbReference type="GO" id="GO:0009086">
    <property type="term" value="P:methionine biosynthetic process"/>
    <property type="evidence" value="ECO:0007669"/>
    <property type="project" value="UniProtKB-KW"/>
</dbReference>
<dbReference type="Gene3D" id="3.40.50.10860">
    <property type="entry name" value="Leucine Dehydrogenase, chain A, domain 1"/>
    <property type="match status" value="1"/>
</dbReference>
<evidence type="ECO:0000256" key="6">
    <source>
        <dbReference type="ARBA" id="ARBA00022801"/>
    </source>
</evidence>
<dbReference type="Pfam" id="PF02882">
    <property type="entry name" value="THF_DHG_CYH_C"/>
    <property type="match status" value="1"/>
</dbReference>
<reference evidence="15 16" key="1">
    <citation type="submission" date="2019-07" db="EMBL/GenBank/DDBJ databases">
        <title>Whole genome shotgun sequence of Oceanithermus desulfurans NBRC 100063.</title>
        <authorList>
            <person name="Hosoyama A."/>
            <person name="Uohara A."/>
            <person name="Ohji S."/>
            <person name="Ichikawa N."/>
        </authorList>
    </citation>
    <scope>NUCLEOTIDE SEQUENCE [LARGE SCALE GENOMIC DNA]</scope>
    <source>
        <strain evidence="15 16">NBRC 100063</strain>
    </source>
</reference>
<feature type="binding site" evidence="12">
    <location>
        <position position="230"/>
    </location>
    <ligand>
        <name>NADP(+)</name>
        <dbReference type="ChEBI" id="CHEBI:58349"/>
    </ligand>
</feature>
<evidence type="ECO:0000256" key="7">
    <source>
        <dbReference type="ARBA" id="ARBA00022857"/>
    </source>
</evidence>
<dbReference type="SUPFAM" id="SSF51735">
    <property type="entry name" value="NAD(P)-binding Rossmann-fold domains"/>
    <property type="match status" value="1"/>
</dbReference>
<feature type="domain" description="Tetrahydrofolate dehydrogenase/cyclohydrolase NAD(P)-binding" evidence="14">
    <location>
        <begin position="138"/>
        <end position="277"/>
    </location>
</feature>
<evidence type="ECO:0000256" key="9">
    <source>
        <dbReference type="ARBA" id="ARBA00023102"/>
    </source>
</evidence>
<keyword evidence="8 12" id="KW-0560">Oxidoreductase</keyword>
<evidence type="ECO:0000256" key="1">
    <source>
        <dbReference type="ARBA" id="ARBA00004777"/>
    </source>
</evidence>
<dbReference type="PROSITE" id="PS00767">
    <property type="entry name" value="THF_DHG_CYH_2"/>
    <property type="match status" value="1"/>
</dbReference>
<dbReference type="PANTHER" id="PTHR48099">
    <property type="entry name" value="C-1-TETRAHYDROFOLATE SYNTHASE, CYTOPLASMIC-RELATED"/>
    <property type="match status" value="1"/>
</dbReference>
<evidence type="ECO:0000256" key="11">
    <source>
        <dbReference type="ARBA" id="ARBA00023268"/>
    </source>
</evidence>
<evidence type="ECO:0000256" key="8">
    <source>
        <dbReference type="ARBA" id="ARBA00023002"/>
    </source>
</evidence>
<comment type="caution">
    <text evidence="15">The sequence shown here is derived from an EMBL/GenBank/DDBJ whole genome shotgun (WGS) entry which is preliminary data.</text>
</comment>
<evidence type="ECO:0000256" key="12">
    <source>
        <dbReference type="HAMAP-Rule" id="MF_01576"/>
    </source>
</evidence>
<dbReference type="Pfam" id="PF00763">
    <property type="entry name" value="THF_DHG_CYH"/>
    <property type="match status" value="1"/>
</dbReference>
<gene>
    <name evidence="12 15" type="primary">folD</name>
    <name evidence="15" type="ORF">ODE01S_23260</name>
</gene>
<keyword evidence="10 12" id="KW-0486">Methionine biosynthesis</keyword>
<keyword evidence="3 12" id="KW-0554">One-carbon metabolism</keyword>
<evidence type="ECO:0000313" key="16">
    <source>
        <dbReference type="Proteomes" id="UP000321827"/>
    </source>
</evidence>
<dbReference type="GO" id="GO:0035999">
    <property type="term" value="P:tetrahydrofolate interconversion"/>
    <property type="evidence" value="ECO:0007669"/>
    <property type="project" value="UniProtKB-UniRule"/>
</dbReference>
<accession>A0A511RPN2</accession>
<keyword evidence="11 12" id="KW-0511">Multifunctional enzyme</keyword>
<dbReference type="InterPro" id="IPR020631">
    <property type="entry name" value="THF_DH/CycHdrlase_NAD-bd_dom"/>
</dbReference>
<dbReference type="EMBL" id="BJXN01000026">
    <property type="protein sequence ID" value="GEM90892.1"/>
    <property type="molecule type" value="Genomic_DNA"/>
</dbReference>
<dbReference type="NCBIfam" id="NF010770">
    <property type="entry name" value="PRK14173.1"/>
    <property type="match status" value="1"/>
</dbReference>
<dbReference type="GO" id="GO:0006164">
    <property type="term" value="P:purine nucleotide biosynthetic process"/>
    <property type="evidence" value="ECO:0007669"/>
    <property type="project" value="UniProtKB-KW"/>
</dbReference>
<dbReference type="GO" id="GO:0004477">
    <property type="term" value="F:methenyltetrahydrofolate cyclohydrolase activity"/>
    <property type="evidence" value="ECO:0007669"/>
    <property type="project" value="UniProtKB-UniRule"/>
</dbReference>
<dbReference type="GO" id="GO:0005829">
    <property type="term" value="C:cytosol"/>
    <property type="evidence" value="ECO:0007669"/>
    <property type="project" value="TreeGrafter"/>
</dbReference>
<keyword evidence="7 12" id="KW-0521">NADP</keyword>
<dbReference type="FunFam" id="3.40.50.10860:FF:000005">
    <property type="entry name" value="C-1-tetrahydrofolate synthase, cytoplasmic, putative"/>
    <property type="match status" value="1"/>
</dbReference>
<evidence type="ECO:0000259" key="13">
    <source>
        <dbReference type="Pfam" id="PF00763"/>
    </source>
</evidence>
<evidence type="ECO:0000256" key="3">
    <source>
        <dbReference type="ARBA" id="ARBA00022563"/>
    </source>
</evidence>
<dbReference type="PROSITE" id="PS00766">
    <property type="entry name" value="THF_DHG_CYH_1"/>
    <property type="match status" value="1"/>
</dbReference>
<comment type="pathway">
    <text evidence="1 12">One-carbon metabolism; tetrahydrofolate interconversion.</text>
</comment>
<evidence type="ECO:0000313" key="15">
    <source>
        <dbReference type="EMBL" id="GEM90892.1"/>
    </source>
</evidence>
<feature type="binding site" evidence="12">
    <location>
        <begin position="164"/>
        <end position="166"/>
    </location>
    <ligand>
        <name>NADP(+)</name>
        <dbReference type="ChEBI" id="CHEBI:58349"/>
    </ligand>
</feature>
<comment type="function">
    <text evidence="12">Catalyzes the oxidation of 5,10-methylenetetrahydrofolate to 5,10-methenyltetrahydrofolate and then the hydrolysis of 5,10-methenyltetrahydrofolate to 10-formyltetrahydrofolate.</text>
</comment>
<dbReference type="EC" id="1.5.1.5" evidence="12"/>
<dbReference type="InterPro" id="IPR046346">
    <property type="entry name" value="Aminoacid_DH-like_N_sf"/>
</dbReference>
<keyword evidence="6 12" id="KW-0378">Hydrolase</keyword>
<protein>
    <recommendedName>
        <fullName evidence="12">Bifunctional protein FolD</fullName>
    </recommendedName>
    <domain>
        <recommendedName>
            <fullName evidence="12">Methylenetetrahydrofolate dehydrogenase</fullName>
            <ecNumber evidence="12">1.5.1.5</ecNumber>
        </recommendedName>
    </domain>
    <domain>
        <recommendedName>
            <fullName evidence="12">Methenyltetrahydrofolate cyclohydrolase</fullName>
            <ecNumber evidence="12">3.5.4.9</ecNumber>
        </recommendedName>
    </domain>
</protein>
<comment type="subunit">
    <text evidence="2 12">Homodimer.</text>
</comment>
<dbReference type="SUPFAM" id="SSF53223">
    <property type="entry name" value="Aminoacid dehydrogenase-like, N-terminal domain"/>
    <property type="match status" value="1"/>
</dbReference>
<comment type="caution">
    <text evidence="12">Lacks conserved residue(s) required for the propagation of feature annotation.</text>
</comment>
<keyword evidence="9 12" id="KW-0368">Histidine biosynthesis</keyword>